<gene>
    <name evidence="2" type="ORF">GCM10010361_07090</name>
</gene>
<protein>
    <submittedName>
        <fullName evidence="2">SRPBCC family protein</fullName>
    </submittedName>
</protein>
<dbReference type="EMBL" id="BAAABY010000007">
    <property type="protein sequence ID" value="GAA0445869.1"/>
    <property type="molecule type" value="Genomic_DNA"/>
</dbReference>
<dbReference type="Proteomes" id="UP001500909">
    <property type="component" value="Unassembled WGS sequence"/>
</dbReference>
<organism evidence="2 3">
    <name type="scientific">Streptomyces olivaceiscleroticus</name>
    <dbReference type="NCBI Taxonomy" id="68245"/>
    <lineage>
        <taxon>Bacteria</taxon>
        <taxon>Bacillati</taxon>
        <taxon>Actinomycetota</taxon>
        <taxon>Actinomycetes</taxon>
        <taxon>Kitasatosporales</taxon>
        <taxon>Streptomycetaceae</taxon>
        <taxon>Streptomyces</taxon>
    </lineage>
</organism>
<dbReference type="Pfam" id="PF03364">
    <property type="entry name" value="Polyketide_cyc"/>
    <property type="match status" value="1"/>
</dbReference>
<keyword evidence="3" id="KW-1185">Reference proteome</keyword>
<evidence type="ECO:0000259" key="1">
    <source>
        <dbReference type="Pfam" id="PF03364"/>
    </source>
</evidence>
<dbReference type="InterPro" id="IPR005031">
    <property type="entry name" value="COQ10_START"/>
</dbReference>
<feature type="domain" description="Coenzyme Q-binding protein COQ10 START" evidence="1">
    <location>
        <begin position="12"/>
        <end position="133"/>
    </location>
</feature>
<dbReference type="InterPro" id="IPR023393">
    <property type="entry name" value="START-like_dom_sf"/>
</dbReference>
<dbReference type="Gene3D" id="3.30.530.20">
    <property type="match status" value="1"/>
</dbReference>
<dbReference type="RefSeq" id="WP_346092894.1">
    <property type="nucleotide sequence ID" value="NZ_BAAABY010000007.1"/>
</dbReference>
<proteinExistence type="predicted"/>
<evidence type="ECO:0000313" key="2">
    <source>
        <dbReference type="EMBL" id="GAA0445869.1"/>
    </source>
</evidence>
<dbReference type="SUPFAM" id="SSF55961">
    <property type="entry name" value="Bet v1-like"/>
    <property type="match status" value="1"/>
</dbReference>
<evidence type="ECO:0000313" key="3">
    <source>
        <dbReference type="Proteomes" id="UP001500909"/>
    </source>
</evidence>
<name>A0ABP3J932_9ACTN</name>
<comment type="caution">
    <text evidence="2">The sequence shown here is derived from an EMBL/GenBank/DDBJ whole genome shotgun (WGS) entry which is preliminary data.</text>
</comment>
<accession>A0ABP3J932</accession>
<reference evidence="3" key="1">
    <citation type="journal article" date="2019" name="Int. J. Syst. Evol. Microbiol.">
        <title>The Global Catalogue of Microorganisms (GCM) 10K type strain sequencing project: providing services to taxonomists for standard genome sequencing and annotation.</title>
        <authorList>
            <consortium name="The Broad Institute Genomics Platform"/>
            <consortium name="The Broad Institute Genome Sequencing Center for Infectious Disease"/>
            <person name="Wu L."/>
            <person name="Ma J."/>
        </authorList>
    </citation>
    <scope>NUCLEOTIDE SEQUENCE [LARGE SCALE GENOMIC DNA]</scope>
    <source>
        <strain evidence="3">JCM 4805</strain>
    </source>
</reference>
<sequence length="166" mass="18303">MRHVTVEALVPDVPAETVFDAVLHFERYPELTPHVRAAAVHEGPPAPEGSSSWELYFRSGLLRWTERETYDRERLHIAFRQTDGDFDELSGTWLLRQDGPDCALRFDADFSFGIPSMAGILDPIAARVIEETVAWAVNGMFAGVRLGMAAPEGAAHEGARRPGAGE</sequence>